<dbReference type="EMBL" id="HF936265">
    <property type="protein sequence ID" value="CCX15887.1"/>
    <property type="molecule type" value="Genomic_DNA"/>
</dbReference>
<evidence type="ECO:0000313" key="1">
    <source>
        <dbReference type="EMBL" id="CCX15887.1"/>
    </source>
</evidence>
<gene>
    <name evidence="1" type="ORF">PCON_02346</name>
</gene>
<sequence length="29" mass="2905">MSSLAAANSCLTSGRCLSFVSGEAGVWTV</sequence>
<organism evidence="1 2">
    <name type="scientific">Pyronema omphalodes (strain CBS 100304)</name>
    <name type="common">Pyronema confluens</name>
    <dbReference type="NCBI Taxonomy" id="1076935"/>
    <lineage>
        <taxon>Eukaryota</taxon>
        <taxon>Fungi</taxon>
        <taxon>Dikarya</taxon>
        <taxon>Ascomycota</taxon>
        <taxon>Pezizomycotina</taxon>
        <taxon>Pezizomycetes</taxon>
        <taxon>Pezizales</taxon>
        <taxon>Pyronemataceae</taxon>
        <taxon>Pyronema</taxon>
    </lineage>
</organism>
<reference evidence="1 2" key="1">
    <citation type="journal article" date="2013" name="PLoS Genet.">
        <title>The genome and development-dependent transcriptomes of Pyronema confluens: a window into fungal evolution.</title>
        <authorList>
            <person name="Traeger S."/>
            <person name="Altegoer F."/>
            <person name="Freitag M."/>
            <person name="Gabaldon T."/>
            <person name="Kempken F."/>
            <person name="Kumar A."/>
            <person name="Marcet-Houben M."/>
            <person name="Poggeler S."/>
            <person name="Stajich J.E."/>
            <person name="Nowrousian M."/>
        </authorList>
    </citation>
    <scope>NUCLEOTIDE SEQUENCE [LARGE SCALE GENOMIC DNA]</scope>
    <source>
        <strain evidence="2">CBS 100304</strain>
        <tissue evidence="1">Vegetative mycelium</tissue>
    </source>
</reference>
<accession>U4LAD1</accession>
<keyword evidence="2" id="KW-1185">Reference proteome</keyword>
<dbReference type="Proteomes" id="UP000018144">
    <property type="component" value="Unassembled WGS sequence"/>
</dbReference>
<evidence type="ECO:0000313" key="2">
    <source>
        <dbReference type="Proteomes" id="UP000018144"/>
    </source>
</evidence>
<proteinExistence type="predicted"/>
<protein>
    <submittedName>
        <fullName evidence="1">Uncharacterized protein</fullName>
    </submittedName>
</protein>
<dbReference type="AlphaFoldDB" id="U4LAD1"/>
<name>U4LAD1_PYROM</name>